<accession>A0A0E9V622</accession>
<reference evidence="1" key="2">
    <citation type="journal article" date="2015" name="Fish Shellfish Immunol.">
        <title>Early steps in the European eel (Anguilla anguilla)-Vibrio vulnificus interaction in the gills: Role of the RtxA13 toxin.</title>
        <authorList>
            <person name="Callol A."/>
            <person name="Pajuelo D."/>
            <person name="Ebbesson L."/>
            <person name="Teles M."/>
            <person name="MacKenzie S."/>
            <person name="Amaro C."/>
        </authorList>
    </citation>
    <scope>NUCLEOTIDE SEQUENCE</scope>
</reference>
<sequence length="33" mass="4067">MFEEVYYGTSEHRAKLLKKIWFQLMNCPQKYSP</sequence>
<name>A0A0E9V622_ANGAN</name>
<dbReference type="EMBL" id="GBXM01035095">
    <property type="protein sequence ID" value="JAH73482.1"/>
    <property type="molecule type" value="Transcribed_RNA"/>
</dbReference>
<organism evidence="1">
    <name type="scientific">Anguilla anguilla</name>
    <name type="common">European freshwater eel</name>
    <name type="synonym">Muraena anguilla</name>
    <dbReference type="NCBI Taxonomy" id="7936"/>
    <lineage>
        <taxon>Eukaryota</taxon>
        <taxon>Metazoa</taxon>
        <taxon>Chordata</taxon>
        <taxon>Craniata</taxon>
        <taxon>Vertebrata</taxon>
        <taxon>Euteleostomi</taxon>
        <taxon>Actinopterygii</taxon>
        <taxon>Neopterygii</taxon>
        <taxon>Teleostei</taxon>
        <taxon>Anguilliformes</taxon>
        <taxon>Anguillidae</taxon>
        <taxon>Anguilla</taxon>
    </lineage>
</organism>
<protein>
    <submittedName>
        <fullName evidence="1">Uncharacterized protein</fullName>
    </submittedName>
</protein>
<dbReference type="AlphaFoldDB" id="A0A0E9V622"/>
<evidence type="ECO:0000313" key="1">
    <source>
        <dbReference type="EMBL" id="JAH73482.1"/>
    </source>
</evidence>
<reference evidence="1" key="1">
    <citation type="submission" date="2014-11" db="EMBL/GenBank/DDBJ databases">
        <authorList>
            <person name="Amaro Gonzalez C."/>
        </authorList>
    </citation>
    <scope>NUCLEOTIDE SEQUENCE</scope>
</reference>
<proteinExistence type="predicted"/>